<dbReference type="Proteomes" id="UP000317650">
    <property type="component" value="Chromosome 4"/>
</dbReference>
<protein>
    <submittedName>
        <fullName evidence="1">Uncharacterized protein</fullName>
    </submittedName>
</protein>
<organism evidence="1 2">
    <name type="scientific">Musa balbisiana</name>
    <name type="common">Banana</name>
    <dbReference type="NCBI Taxonomy" id="52838"/>
    <lineage>
        <taxon>Eukaryota</taxon>
        <taxon>Viridiplantae</taxon>
        <taxon>Streptophyta</taxon>
        <taxon>Embryophyta</taxon>
        <taxon>Tracheophyta</taxon>
        <taxon>Spermatophyta</taxon>
        <taxon>Magnoliopsida</taxon>
        <taxon>Liliopsida</taxon>
        <taxon>Zingiberales</taxon>
        <taxon>Musaceae</taxon>
        <taxon>Musa</taxon>
    </lineage>
</organism>
<evidence type="ECO:0000313" key="2">
    <source>
        <dbReference type="Proteomes" id="UP000317650"/>
    </source>
</evidence>
<comment type="caution">
    <text evidence="1">The sequence shown here is derived from an EMBL/GenBank/DDBJ whole genome shotgun (WGS) entry which is preliminary data.</text>
</comment>
<evidence type="ECO:0000313" key="1">
    <source>
        <dbReference type="EMBL" id="THU73641.1"/>
    </source>
</evidence>
<accession>A0A4S8KEM1</accession>
<gene>
    <name evidence="1" type="ORF">C4D60_Mb04t24990</name>
</gene>
<sequence length="111" mass="13636">MYKSLGWVRLPNIRPVDLSGRIWKECDPPRLPALFLKIKGARQNRRLRVYYKTPRTQRCFFVHLLPFSQIREIFHTKWKHKNLNPKSHGQLIKPWPHAERRNRRKLAFWRI</sequence>
<proteinExistence type="predicted"/>
<keyword evidence="2" id="KW-1185">Reference proteome</keyword>
<dbReference type="AlphaFoldDB" id="A0A4S8KEM1"/>
<dbReference type="EMBL" id="PYDT01000001">
    <property type="protein sequence ID" value="THU73641.1"/>
    <property type="molecule type" value="Genomic_DNA"/>
</dbReference>
<reference evidence="1 2" key="1">
    <citation type="journal article" date="2019" name="Nat. Plants">
        <title>Genome sequencing of Musa balbisiana reveals subgenome evolution and function divergence in polyploid bananas.</title>
        <authorList>
            <person name="Yao X."/>
        </authorList>
    </citation>
    <scope>NUCLEOTIDE SEQUENCE [LARGE SCALE GENOMIC DNA]</scope>
    <source>
        <strain evidence="2">cv. DH-PKW</strain>
        <tissue evidence="1">Leaves</tissue>
    </source>
</reference>
<name>A0A4S8KEM1_MUSBA</name>